<dbReference type="Proteomes" id="UP000298017">
    <property type="component" value="Unassembled WGS sequence"/>
</dbReference>
<comment type="caution">
    <text evidence="2">The sequence shown here is derived from an EMBL/GenBank/DDBJ whole genome shotgun (WGS) entry which is preliminary data.</text>
</comment>
<evidence type="ECO:0000313" key="3">
    <source>
        <dbReference type="Proteomes" id="UP000298017"/>
    </source>
</evidence>
<dbReference type="GeneID" id="93232253"/>
<dbReference type="AlphaFoldDB" id="A0AAX2S9U6"/>
<evidence type="ECO:0000313" key="2">
    <source>
        <dbReference type="EMBL" id="TFH99843.1"/>
    </source>
</evidence>
<gene>
    <name evidence="2" type="ORF">E4P33_09895</name>
</gene>
<dbReference type="EMBL" id="SPNK01000012">
    <property type="protein sequence ID" value="TFH99843.1"/>
    <property type="molecule type" value="Genomic_DNA"/>
</dbReference>
<keyword evidence="1" id="KW-1133">Transmembrane helix</keyword>
<keyword evidence="1" id="KW-0472">Membrane</keyword>
<name>A0AAX2S9U6_KOCRH</name>
<feature type="transmembrane region" description="Helical" evidence="1">
    <location>
        <begin position="20"/>
        <end position="43"/>
    </location>
</feature>
<organism evidence="2 3">
    <name type="scientific">Kocuria rhizophila</name>
    <dbReference type="NCBI Taxonomy" id="72000"/>
    <lineage>
        <taxon>Bacteria</taxon>
        <taxon>Bacillati</taxon>
        <taxon>Actinomycetota</taxon>
        <taxon>Actinomycetes</taxon>
        <taxon>Micrococcales</taxon>
        <taxon>Micrococcaceae</taxon>
        <taxon>Kocuria</taxon>
    </lineage>
</organism>
<evidence type="ECO:0000256" key="1">
    <source>
        <dbReference type="SAM" id="Phobius"/>
    </source>
</evidence>
<sequence>MSYERYTPSTPGKHRIHPAVPWVLFFVALAILVVGTVLDNPVWMLSAPVALGGAITGGLSRRYLPMILCILVASVFVMAMLIFAP</sequence>
<proteinExistence type="predicted"/>
<feature type="transmembrane region" description="Helical" evidence="1">
    <location>
        <begin position="63"/>
        <end position="84"/>
    </location>
</feature>
<reference evidence="2 3" key="1">
    <citation type="submission" date="2019-03" db="EMBL/GenBank/DDBJ databases">
        <title>Genome Sequencing and Assembly of Various Microbes Isolated from Alder Root Nodule.</title>
        <authorList>
            <person name="Swanson E."/>
            <person name="Sevigny J.L."/>
            <person name="Pesce C."/>
            <person name="Davis I."/>
            <person name="Kleiner V."/>
            <person name="Tisa L."/>
        </authorList>
    </citation>
    <scope>NUCLEOTIDE SEQUENCE [LARGE SCALE GENOMIC DNA]</scope>
    <source>
        <strain evidence="2 3">4R-31</strain>
    </source>
</reference>
<dbReference type="RefSeq" id="WP_019309750.1">
    <property type="nucleotide sequence ID" value="NZ_CAJFZU010000007.1"/>
</dbReference>
<keyword evidence="3" id="KW-1185">Reference proteome</keyword>
<accession>A0AAX2S9U6</accession>
<protein>
    <submittedName>
        <fullName evidence="2">Uncharacterized protein</fullName>
    </submittedName>
</protein>
<keyword evidence="1" id="KW-0812">Transmembrane</keyword>